<dbReference type="SMART" id="SM00028">
    <property type="entry name" value="TPR"/>
    <property type="match status" value="3"/>
</dbReference>
<evidence type="ECO:0000256" key="2">
    <source>
        <dbReference type="ARBA" id="ARBA00022737"/>
    </source>
</evidence>
<dbReference type="SUPFAM" id="SSF54534">
    <property type="entry name" value="FKBP-like"/>
    <property type="match status" value="1"/>
</dbReference>
<dbReference type="InterPro" id="IPR001179">
    <property type="entry name" value="PPIase_FKBP_dom"/>
</dbReference>
<dbReference type="AlphaFoldDB" id="A0A2L2YF89"/>
<evidence type="ECO:0000259" key="5">
    <source>
        <dbReference type="PROSITE" id="PS50059"/>
    </source>
</evidence>
<feature type="domain" description="PPIase FKBP-type" evidence="5">
    <location>
        <begin position="101"/>
        <end position="190"/>
    </location>
</feature>
<dbReference type="Pfam" id="PF00254">
    <property type="entry name" value="FKBP_C"/>
    <property type="match status" value="1"/>
</dbReference>
<comment type="similarity">
    <text evidence="1">Belongs to the FKBP6 family.</text>
</comment>
<sequence length="444" mass="51471">MEKLFLNKEITLDELSKGIEFQVDNDEVYSDSENESYFDDDTFKTFKDEIANLENEYKPKLLSGANEPFSVYKERMEPVTSDKKILKEVMKHGSGVLIPNKSVVMMHYDAYLENQKEPFDSTRLRKRPYKFLFGDNNLLPGLELAIKTMKKDEMSRFLVSPDYAYGAMGCPPRIPPSAEILYEVEVLNFYDSKDAIEFEDMAPEDQKKASFEKVVAVYHCEHNMANDLFHKKLYKQAIARYRKAANMLQEVNVANEEEDEKRNGYLLKLYLNLAQCYINIQTPNKAVIYADLALKIQPKNPKGLFRMGCALHMISDYERAEHYLSQAKKEKPFAKSINEAIAKLEQKRKQHYEWEKRFSKYALAGSQQSEAAKEQVLPETQEFVDIVQEQINEFLESDEKELTFSSGYTEDQIVVMKELAKKNNLAFVSKIMAGVKINKIVKRV</sequence>
<evidence type="ECO:0000256" key="4">
    <source>
        <dbReference type="PROSITE-ProRule" id="PRU00277"/>
    </source>
</evidence>
<dbReference type="GO" id="GO:0005737">
    <property type="term" value="C:cytoplasm"/>
    <property type="evidence" value="ECO:0007669"/>
    <property type="project" value="TreeGrafter"/>
</dbReference>
<dbReference type="PROSITE" id="PS50059">
    <property type="entry name" value="FKBP_PPIASE"/>
    <property type="match status" value="1"/>
</dbReference>
<dbReference type="EC" id="5.2.1.8" evidence="4"/>
<dbReference type="EMBL" id="IAAA01022285">
    <property type="protein sequence ID" value="LAA06687.1"/>
    <property type="molecule type" value="mRNA"/>
</dbReference>
<dbReference type="GO" id="GO:0051879">
    <property type="term" value="F:Hsp90 protein binding"/>
    <property type="evidence" value="ECO:0007669"/>
    <property type="project" value="TreeGrafter"/>
</dbReference>
<keyword evidence="2" id="KW-0677">Repeat</keyword>
<keyword evidence="4" id="KW-0697">Rotamase</keyword>
<keyword evidence="4 6" id="KW-0413">Isomerase</keyword>
<evidence type="ECO:0000256" key="1">
    <source>
        <dbReference type="ARBA" id="ARBA00009648"/>
    </source>
</evidence>
<organism evidence="6">
    <name type="scientific">Parasteatoda tepidariorum</name>
    <name type="common">Common house spider</name>
    <name type="synonym">Achaearanea tepidariorum</name>
    <dbReference type="NCBI Taxonomy" id="114398"/>
    <lineage>
        <taxon>Eukaryota</taxon>
        <taxon>Metazoa</taxon>
        <taxon>Ecdysozoa</taxon>
        <taxon>Arthropoda</taxon>
        <taxon>Chelicerata</taxon>
        <taxon>Arachnida</taxon>
        <taxon>Araneae</taxon>
        <taxon>Araneomorphae</taxon>
        <taxon>Entelegynae</taxon>
        <taxon>Araneoidea</taxon>
        <taxon>Theridiidae</taxon>
        <taxon>Parasteatoda</taxon>
    </lineage>
</organism>
<dbReference type="OrthoDB" id="8116123at2759"/>
<dbReference type="GO" id="GO:0034587">
    <property type="term" value="P:piRNA processing"/>
    <property type="evidence" value="ECO:0007669"/>
    <property type="project" value="TreeGrafter"/>
</dbReference>
<evidence type="ECO:0000256" key="3">
    <source>
        <dbReference type="ARBA" id="ARBA00022803"/>
    </source>
</evidence>
<dbReference type="GO" id="GO:0003755">
    <property type="term" value="F:peptidyl-prolyl cis-trans isomerase activity"/>
    <property type="evidence" value="ECO:0007669"/>
    <property type="project" value="UniProtKB-KW"/>
</dbReference>
<dbReference type="GO" id="GO:0007283">
    <property type="term" value="P:spermatogenesis"/>
    <property type="evidence" value="ECO:0007669"/>
    <property type="project" value="TreeGrafter"/>
</dbReference>
<dbReference type="EMBL" id="IAAA01022286">
    <property type="protein sequence ID" value="LAA06693.1"/>
    <property type="molecule type" value="mRNA"/>
</dbReference>
<keyword evidence="3" id="KW-0802">TPR repeat</keyword>
<evidence type="ECO:0000313" key="6">
    <source>
        <dbReference type="EMBL" id="LAA06687.1"/>
    </source>
</evidence>
<reference evidence="6" key="1">
    <citation type="journal article" date="2016" name="Mol. Ecol. Resour.">
        <title>Evaluation of the impact of RNA preservation methods of spiders for de novo transcriptome assembly.</title>
        <authorList>
            <person name="Kono N."/>
            <person name="Nakamura H."/>
            <person name="Ito Y."/>
            <person name="Tomita M."/>
            <person name="Arakawa K."/>
        </authorList>
    </citation>
    <scope>NUCLEOTIDE SEQUENCE</scope>
    <source>
        <tissue evidence="6">Whole body</tissue>
    </source>
</reference>
<dbReference type="PANTHER" id="PTHR46674">
    <property type="entry name" value="INACTIVE PEPTIDYL-PROLYL CIS-TRANS ISOMERASE FKBP6"/>
    <property type="match status" value="1"/>
</dbReference>
<protein>
    <recommendedName>
        <fullName evidence="4">peptidylprolyl isomerase</fullName>
        <ecNumber evidence="4">5.2.1.8</ecNumber>
    </recommendedName>
</protein>
<dbReference type="InterPro" id="IPR011990">
    <property type="entry name" value="TPR-like_helical_dom_sf"/>
</dbReference>
<name>A0A2L2YF89_PARTP</name>
<dbReference type="InterPro" id="IPR046357">
    <property type="entry name" value="PPIase_dom_sf"/>
</dbReference>
<dbReference type="InterPro" id="IPR019734">
    <property type="entry name" value="TPR_rpt"/>
</dbReference>
<accession>A0A2L2YF89</accession>
<dbReference type="Gene3D" id="1.25.40.10">
    <property type="entry name" value="Tetratricopeptide repeat domain"/>
    <property type="match status" value="1"/>
</dbReference>
<dbReference type="SUPFAM" id="SSF48452">
    <property type="entry name" value="TPR-like"/>
    <property type="match status" value="1"/>
</dbReference>
<dbReference type="Gene3D" id="3.10.50.40">
    <property type="match status" value="1"/>
</dbReference>
<comment type="catalytic activity">
    <reaction evidence="4">
        <text>[protein]-peptidylproline (omega=180) = [protein]-peptidylproline (omega=0)</text>
        <dbReference type="Rhea" id="RHEA:16237"/>
        <dbReference type="Rhea" id="RHEA-COMP:10747"/>
        <dbReference type="Rhea" id="RHEA-COMP:10748"/>
        <dbReference type="ChEBI" id="CHEBI:83833"/>
        <dbReference type="ChEBI" id="CHEBI:83834"/>
        <dbReference type="EC" id="5.2.1.8"/>
    </reaction>
</comment>
<dbReference type="InterPro" id="IPR042282">
    <property type="entry name" value="FKBP6/shu"/>
</dbReference>
<dbReference type="PANTHER" id="PTHR46674:SF1">
    <property type="entry name" value="INACTIVE PEPTIDYL-PROLYL CIS-TRANS ISOMERASE FKBP6"/>
    <property type="match status" value="1"/>
</dbReference>
<proteinExistence type="evidence at transcript level"/>